<comment type="caution">
    <text evidence="2">The sequence shown here is derived from an EMBL/GenBank/DDBJ whole genome shotgun (WGS) entry which is preliminary data.</text>
</comment>
<name>A0A1M2VH03_TRAPU</name>
<accession>A0A1M2VH03</accession>
<dbReference type="AlphaFoldDB" id="A0A1M2VH03"/>
<protein>
    <submittedName>
        <fullName evidence="2">Uncharacterized protein</fullName>
    </submittedName>
</protein>
<organism evidence="2 3">
    <name type="scientific">Trametes pubescens</name>
    <name type="common">White-rot fungus</name>
    <dbReference type="NCBI Taxonomy" id="154538"/>
    <lineage>
        <taxon>Eukaryota</taxon>
        <taxon>Fungi</taxon>
        <taxon>Dikarya</taxon>
        <taxon>Basidiomycota</taxon>
        <taxon>Agaricomycotina</taxon>
        <taxon>Agaricomycetes</taxon>
        <taxon>Polyporales</taxon>
        <taxon>Polyporaceae</taxon>
        <taxon>Trametes</taxon>
    </lineage>
</organism>
<feature type="region of interest" description="Disordered" evidence="1">
    <location>
        <begin position="466"/>
        <end position="485"/>
    </location>
</feature>
<dbReference type="EMBL" id="MNAD01001250">
    <property type="protein sequence ID" value="OJT06857.1"/>
    <property type="molecule type" value="Genomic_DNA"/>
</dbReference>
<keyword evidence="3" id="KW-1185">Reference proteome</keyword>
<reference evidence="2 3" key="1">
    <citation type="submission" date="2016-10" db="EMBL/GenBank/DDBJ databases">
        <title>Genome sequence of the basidiomycete white-rot fungus Trametes pubescens.</title>
        <authorList>
            <person name="Makela M.R."/>
            <person name="Granchi Z."/>
            <person name="Peng M."/>
            <person name="De Vries R.P."/>
            <person name="Grigoriev I."/>
            <person name="Riley R."/>
            <person name="Hilden K."/>
        </authorList>
    </citation>
    <scope>NUCLEOTIDE SEQUENCE [LARGE SCALE GENOMIC DNA]</scope>
    <source>
        <strain evidence="2 3">FBCC735</strain>
    </source>
</reference>
<evidence type="ECO:0000313" key="2">
    <source>
        <dbReference type="EMBL" id="OJT06857.1"/>
    </source>
</evidence>
<proteinExistence type="predicted"/>
<evidence type="ECO:0000256" key="1">
    <source>
        <dbReference type="SAM" id="MobiDB-lite"/>
    </source>
</evidence>
<dbReference type="Proteomes" id="UP000184267">
    <property type="component" value="Unassembled WGS sequence"/>
</dbReference>
<dbReference type="OrthoDB" id="10447587at2759"/>
<gene>
    <name evidence="2" type="ORF">TRAPUB_2296</name>
</gene>
<evidence type="ECO:0000313" key="3">
    <source>
        <dbReference type="Proteomes" id="UP000184267"/>
    </source>
</evidence>
<sequence>MRQNYRFTDDERRWLTEHWSDADVQSILLEPKTTAPNKRAAGLLTEKFRAHFTGPSTGETQDAWLKRYNHASRERRNEIARHAPEDSSAWSARMEHLPKSVYNWVREHRYTAARRKGDVRRRRSLTLPRTRKPREQTGLDVFQASPEAPEVEVIDIAGRPRAAVGQFRAACADAWKALLPEEREAYNVIAAEKNKEVVAEREESVAINGGFTSLEISNAVDDNMDMIHNVRWGGMICVGGPDETGEPSVYMTSRGVNRQGLTFLQALCKTAGWTEQEFYLVLSLWVEQSRTGKDNAEDADFAEHAQRVMEEHRVNKVRDNAQPVLPPAPGAGDITGNVMFPTPIVTACIDPTLRTPPAAIPVGGVIQGKSIAHARKLPLTCIIAQSNDVPGAGDFAEPDMDVQPEVSINIDIAAVAQPPTAGRKGQRSMKKVATTKAQAKGAGKKNRKAAETSGVVIPDASASSAVTSRPSRIRAPTARAQGQDPKDAIRTTFRDGQSILDALKGLAEVVDAIGDPPNVQIEVWGHRRGEWIACTAETAGIARPNFWVHVVRFPGAEVLPSIGWELGWLYQVAGLKDMPPDVVEHDCCGDERDGKAIRVVLWAKGAEGPRMFCVTAASNDTVCLGQCGAFRAAICEGGDSEGPSVIGALSVDVEMDVWDHPLARWLARSLWATFPVRRNGQTILVKTSSTCLVVGLGAELEEQERSRIYLEDLEDAVPVADWSQYAPDDGDNANNAPVQWGSQPAQVPANNADMGPLDWGAPQENWEDFIDDEDTISLSSGDESDATVVIPEGDWRISAGGAVVRKRKRSASMKRRIAKRREQILAMQQGVRVFVERQGSKDVIDLTRGDTIEDAIDVDRS</sequence>